<comment type="caution">
    <text evidence="1">The sequence shown here is derived from an EMBL/GenBank/DDBJ whole genome shotgun (WGS) entry which is preliminary data.</text>
</comment>
<accession>X1UGM3</accession>
<proteinExistence type="predicted"/>
<evidence type="ECO:0000313" key="1">
    <source>
        <dbReference type="EMBL" id="GAJ16648.1"/>
    </source>
</evidence>
<protein>
    <submittedName>
        <fullName evidence="1">Uncharacterized protein</fullName>
    </submittedName>
</protein>
<organism evidence="1">
    <name type="scientific">marine sediment metagenome</name>
    <dbReference type="NCBI Taxonomy" id="412755"/>
    <lineage>
        <taxon>unclassified sequences</taxon>
        <taxon>metagenomes</taxon>
        <taxon>ecological metagenomes</taxon>
    </lineage>
</organism>
<name>X1UGM3_9ZZZZ</name>
<sequence>METINFDILKEICGDEDQLNIFFQKIIEHFKESLDLGEINSNIKIVYITDDL</sequence>
<gene>
    <name evidence="1" type="ORF">S12H4_62105</name>
</gene>
<reference evidence="1" key="1">
    <citation type="journal article" date="2014" name="Front. Microbiol.">
        <title>High frequency of phylogenetically diverse reductive dehalogenase-homologous genes in deep subseafloor sedimentary metagenomes.</title>
        <authorList>
            <person name="Kawai M."/>
            <person name="Futagami T."/>
            <person name="Toyoda A."/>
            <person name="Takaki Y."/>
            <person name="Nishi S."/>
            <person name="Hori S."/>
            <person name="Arai W."/>
            <person name="Tsubouchi T."/>
            <person name="Morono Y."/>
            <person name="Uchiyama I."/>
            <person name="Ito T."/>
            <person name="Fujiyama A."/>
            <person name="Inagaki F."/>
            <person name="Takami H."/>
        </authorList>
    </citation>
    <scope>NUCLEOTIDE SEQUENCE</scope>
    <source>
        <strain evidence="1">Expedition CK06-06</strain>
    </source>
</reference>
<feature type="non-terminal residue" evidence="1">
    <location>
        <position position="52"/>
    </location>
</feature>
<dbReference type="EMBL" id="BARW01041499">
    <property type="protein sequence ID" value="GAJ16648.1"/>
    <property type="molecule type" value="Genomic_DNA"/>
</dbReference>
<dbReference type="AlphaFoldDB" id="X1UGM3"/>